<organism evidence="2">
    <name type="scientific">Longilinea arvoryzae</name>
    <dbReference type="NCBI Taxonomy" id="360412"/>
    <lineage>
        <taxon>Bacteria</taxon>
        <taxon>Bacillati</taxon>
        <taxon>Chloroflexota</taxon>
        <taxon>Anaerolineae</taxon>
        <taxon>Anaerolineales</taxon>
        <taxon>Anaerolineaceae</taxon>
        <taxon>Longilinea</taxon>
    </lineage>
</organism>
<name>A0A0S7BD89_9CHLR</name>
<dbReference type="EMBL" id="DF967972">
    <property type="protein sequence ID" value="GAP12294.1"/>
    <property type="molecule type" value="Genomic_DNA"/>
</dbReference>
<protein>
    <submittedName>
        <fullName evidence="2">Uncharacterized protein</fullName>
    </submittedName>
</protein>
<feature type="transmembrane region" description="Helical" evidence="1">
    <location>
        <begin position="48"/>
        <end position="67"/>
    </location>
</feature>
<feature type="transmembrane region" description="Helical" evidence="1">
    <location>
        <begin position="12"/>
        <end position="36"/>
    </location>
</feature>
<proteinExistence type="predicted"/>
<reference evidence="2" key="1">
    <citation type="submission" date="2015-07" db="EMBL/GenBank/DDBJ databases">
        <title>Draft Genome Sequences of Anaerolinea thermolimosa IMO-1, Bellilinea caldifistulae GOMI-1, Leptolinea tardivitalis YMTK-2, Levilinea saccharolytica KIBI-1,Longilinea arvoryzae KOME-1, Previously Described as Members of the Anaerolineaceae (Chloroflexi).</title>
        <authorList>
            <person name="Sekiguchi Y."/>
            <person name="Ohashi A."/>
            <person name="Matsuura N."/>
            <person name="Tourlousse M.D."/>
        </authorList>
    </citation>
    <scope>NUCLEOTIDE SEQUENCE [LARGE SCALE GENOMIC DNA]</scope>
    <source>
        <strain evidence="2">KOME-1</strain>
    </source>
</reference>
<evidence type="ECO:0000313" key="2">
    <source>
        <dbReference type="EMBL" id="GAP12294.1"/>
    </source>
</evidence>
<evidence type="ECO:0000313" key="3">
    <source>
        <dbReference type="Proteomes" id="UP000055060"/>
    </source>
</evidence>
<dbReference type="Proteomes" id="UP000055060">
    <property type="component" value="Unassembled WGS sequence"/>
</dbReference>
<keyword evidence="1" id="KW-0472">Membrane</keyword>
<feature type="transmembrane region" description="Helical" evidence="1">
    <location>
        <begin position="122"/>
        <end position="142"/>
    </location>
</feature>
<dbReference type="AlphaFoldDB" id="A0A0S7BD89"/>
<keyword evidence="1" id="KW-1133">Transmembrane helix</keyword>
<evidence type="ECO:0000256" key="1">
    <source>
        <dbReference type="SAM" id="Phobius"/>
    </source>
</evidence>
<gene>
    <name evidence="2" type="ORF">LARV_00026</name>
</gene>
<dbReference type="RefSeq" id="WP_152031642.1">
    <property type="nucleotide sequence ID" value="NZ_DF967972.1"/>
</dbReference>
<feature type="transmembrane region" description="Helical" evidence="1">
    <location>
        <begin position="154"/>
        <end position="173"/>
    </location>
</feature>
<dbReference type="STRING" id="360412.LARV_00026"/>
<accession>A0A0S7BD89</accession>
<keyword evidence="3" id="KW-1185">Reference proteome</keyword>
<sequence length="283" mass="31977">MNAQFSSRKQRMGLLFGIVAGLAFSMTAWGVDAFLLMQAHATFPLLKFVPGLLICVMAGALVGWLTIRIERIWVALLLWALLACLFVWLVMWLPLKFTPAFLRFFTPKITDLIYFPPIDNEIQFKIIGLIVIGFMCLVCGLMEIHLLDQAMLTTGTLSLITPLLISLALFTIAGNSADDLLNRLFREPVQIMDNLIQYAADNQGKEISPILARQKRLTVVKNLDGLITRPRTLTLIAFDRTLGQVDILIDFNGKWARCSVIYNQPTMCKYNGIKMEPSRYAFR</sequence>
<keyword evidence="1" id="KW-0812">Transmembrane</keyword>
<feature type="transmembrane region" description="Helical" evidence="1">
    <location>
        <begin position="74"/>
        <end position="95"/>
    </location>
</feature>